<dbReference type="EMBL" id="JAPUFD010000029">
    <property type="protein sequence ID" value="MDI1493599.1"/>
    <property type="molecule type" value="Genomic_DNA"/>
</dbReference>
<feature type="compositionally biased region" description="Low complexity" evidence="1">
    <location>
        <begin position="113"/>
        <end position="126"/>
    </location>
</feature>
<feature type="compositionally biased region" description="Acidic residues" evidence="1">
    <location>
        <begin position="91"/>
        <end position="105"/>
    </location>
</feature>
<evidence type="ECO:0000256" key="1">
    <source>
        <dbReference type="SAM" id="MobiDB-lite"/>
    </source>
</evidence>
<protein>
    <submittedName>
        <fullName evidence="2">Uncharacterized protein</fullName>
    </submittedName>
</protein>
<gene>
    <name evidence="2" type="ORF">OHK93_005390</name>
</gene>
<dbReference type="AlphaFoldDB" id="A0AA43QXQ2"/>
<organism evidence="2 3">
    <name type="scientific">Ramalina farinacea</name>
    <dbReference type="NCBI Taxonomy" id="258253"/>
    <lineage>
        <taxon>Eukaryota</taxon>
        <taxon>Fungi</taxon>
        <taxon>Dikarya</taxon>
        <taxon>Ascomycota</taxon>
        <taxon>Pezizomycotina</taxon>
        <taxon>Lecanoromycetes</taxon>
        <taxon>OSLEUM clade</taxon>
        <taxon>Lecanoromycetidae</taxon>
        <taxon>Lecanorales</taxon>
        <taxon>Lecanorineae</taxon>
        <taxon>Ramalinaceae</taxon>
        <taxon>Ramalina</taxon>
    </lineage>
</organism>
<comment type="caution">
    <text evidence="2">The sequence shown here is derived from an EMBL/GenBank/DDBJ whole genome shotgun (WGS) entry which is preliminary data.</text>
</comment>
<reference evidence="2" key="1">
    <citation type="journal article" date="2023" name="Genome Biol. Evol.">
        <title>First Whole Genome Sequence and Flow Cytometry Genome Size Data for the Lichen-Forming Fungus Ramalina farinacea (Ascomycota).</title>
        <authorList>
            <person name="Llewellyn T."/>
            <person name="Mian S."/>
            <person name="Hill R."/>
            <person name="Leitch I.J."/>
            <person name="Gaya E."/>
        </authorList>
    </citation>
    <scope>NUCLEOTIDE SEQUENCE</scope>
    <source>
        <strain evidence="2">LIQ254RAFAR</strain>
    </source>
</reference>
<name>A0AA43QXQ2_9LECA</name>
<sequence length="337" mass="35090">MAHPSLHPLSAHHLPYRPTTILLEDPPYLSLSGDNAIDGGAGADSFLCKGHGENVRCNDCNGGREDGTVNNENCGGGGSAMVLGIRGSGEEICDSDDEDEDEDGEGVVGWDTPSPCSSSSSPSSSPMTLMRHDIAVAKTGWKLPQRSSPLQPVLTVLPPAPGAESFHGSIFASAGMGSEDSIMADSCVDMEGCDSGYESALGGGGSCQLLDSDTNPRNRCCESPRSDLGGGGDFEALYQQLKRQVEGIGGGWQGWMSPGELNSPCESDEEMLGSMTGHSSMVVTAQREARGHMQRSGGKGLMGGGQKMRKVRKGGSGSKKVWRKRCGGGHAGVPWVS</sequence>
<proteinExistence type="predicted"/>
<keyword evidence="3" id="KW-1185">Reference proteome</keyword>
<evidence type="ECO:0000313" key="2">
    <source>
        <dbReference type="EMBL" id="MDI1493599.1"/>
    </source>
</evidence>
<accession>A0AA43QXQ2</accession>
<feature type="region of interest" description="Disordered" evidence="1">
    <location>
        <begin position="90"/>
        <end position="127"/>
    </location>
</feature>
<feature type="region of interest" description="Disordered" evidence="1">
    <location>
        <begin position="293"/>
        <end position="337"/>
    </location>
</feature>
<dbReference type="Proteomes" id="UP001161017">
    <property type="component" value="Unassembled WGS sequence"/>
</dbReference>
<feature type="compositionally biased region" description="Gly residues" evidence="1">
    <location>
        <begin position="297"/>
        <end position="306"/>
    </location>
</feature>
<evidence type="ECO:0000313" key="3">
    <source>
        <dbReference type="Proteomes" id="UP001161017"/>
    </source>
</evidence>